<evidence type="ECO:0000313" key="7">
    <source>
        <dbReference type="Proteomes" id="UP001237780"/>
    </source>
</evidence>
<evidence type="ECO:0000256" key="2">
    <source>
        <dbReference type="ARBA" id="ARBA00022448"/>
    </source>
</evidence>
<dbReference type="Pfam" id="PF01547">
    <property type="entry name" value="SBP_bac_1"/>
    <property type="match status" value="1"/>
</dbReference>
<feature type="signal peptide" evidence="5">
    <location>
        <begin position="1"/>
        <end position="21"/>
    </location>
</feature>
<reference evidence="6 7" key="1">
    <citation type="submission" date="2023-07" db="EMBL/GenBank/DDBJ databases">
        <title>Comparative genomics of wheat-associated soil bacteria to identify genetic determinants of phenazine resistance.</title>
        <authorList>
            <person name="Mouncey N."/>
        </authorList>
    </citation>
    <scope>NUCLEOTIDE SEQUENCE [LARGE SCALE GENOMIC DNA]</scope>
    <source>
        <strain evidence="6 7">W4I11</strain>
    </source>
</reference>
<evidence type="ECO:0000313" key="6">
    <source>
        <dbReference type="EMBL" id="MDQ0995082.1"/>
    </source>
</evidence>
<keyword evidence="3 5" id="KW-0732">Signal</keyword>
<dbReference type="CDD" id="cd13585">
    <property type="entry name" value="PBP2_TMBP_like"/>
    <property type="match status" value="1"/>
</dbReference>
<comment type="caution">
    <text evidence="6">The sequence shown here is derived from an EMBL/GenBank/DDBJ whole genome shotgun (WGS) entry which is preliminary data.</text>
</comment>
<evidence type="ECO:0000256" key="5">
    <source>
        <dbReference type="SAM" id="SignalP"/>
    </source>
</evidence>
<dbReference type="SUPFAM" id="SSF53850">
    <property type="entry name" value="Periplasmic binding protein-like II"/>
    <property type="match status" value="1"/>
</dbReference>
<proteinExistence type="inferred from homology"/>
<dbReference type="PANTHER" id="PTHR30061:SF50">
    <property type="entry name" value="MALTOSE_MALTODEXTRIN-BINDING PERIPLASMIC PROTEIN"/>
    <property type="match status" value="1"/>
</dbReference>
<name>A0ABU0S2Y8_9HYPH</name>
<dbReference type="EMBL" id="JAUSZT010000001">
    <property type="protein sequence ID" value="MDQ0995082.1"/>
    <property type="molecule type" value="Genomic_DNA"/>
</dbReference>
<dbReference type="Gene3D" id="3.40.190.10">
    <property type="entry name" value="Periplasmic binding protein-like II"/>
    <property type="match status" value="2"/>
</dbReference>
<evidence type="ECO:0000256" key="3">
    <source>
        <dbReference type="ARBA" id="ARBA00022729"/>
    </source>
</evidence>
<keyword evidence="2" id="KW-0813">Transport</keyword>
<dbReference type="PANTHER" id="PTHR30061">
    <property type="entry name" value="MALTOSE-BINDING PERIPLASMIC PROTEIN"/>
    <property type="match status" value="1"/>
</dbReference>
<keyword evidence="6" id="KW-0762">Sugar transport</keyword>
<organism evidence="6 7">
    <name type="scientific">Phyllobacterium ifriqiyense</name>
    <dbReference type="NCBI Taxonomy" id="314238"/>
    <lineage>
        <taxon>Bacteria</taxon>
        <taxon>Pseudomonadati</taxon>
        <taxon>Pseudomonadota</taxon>
        <taxon>Alphaproteobacteria</taxon>
        <taxon>Hyphomicrobiales</taxon>
        <taxon>Phyllobacteriaceae</taxon>
        <taxon>Phyllobacterium</taxon>
    </lineage>
</organism>
<accession>A0ABU0S2Y8</accession>
<sequence>MKPILKWITAASLLMTGAAGAEPVTLDVWTIDRPDQYMYLVKDEFEKSHPDIKLNVKTVQFRDMVNDLARATATGESPDVTYIDNPEVALFASRGLLLDLTPMLDESKVIKKEDIFPGPLSSVSWDGKIYGVPRGANTIALYYNADMFKAKGLDPDNPPKTWDELYDAAKKLSDPAKNVYGLAFSAVATEEGTFQFLPWLQMAGGDYNKVNTEGGVKVLDFWGKLLDEKLASPDTLIRSQYDSTGTFNSGNAAMAISGPWELPRMSRDAKFDYRAALLPVPQEGATRASALGEGDNVILANSDHPKEAFILLEFLYGKMPDVWNRFGFLPAANIKSNNPNTPAIYGVFEESMKYARNRGPHPEWPKISKAIYTAIQSSLTKKSDAKTALDTAQTQIDSILN</sequence>
<dbReference type="InterPro" id="IPR006059">
    <property type="entry name" value="SBP"/>
</dbReference>
<keyword evidence="4" id="KW-0574">Periplasm</keyword>
<keyword evidence="7" id="KW-1185">Reference proteome</keyword>
<feature type="chain" id="PRO_5045960031" evidence="5">
    <location>
        <begin position="22"/>
        <end position="401"/>
    </location>
</feature>
<protein>
    <submittedName>
        <fullName evidence="6">Multiple sugar transport system substrate-binding protein</fullName>
    </submittedName>
</protein>
<gene>
    <name evidence="6" type="ORF">QFZ34_000259</name>
</gene>
<comment type="similarity">
    <text evidence="1">Belongs to the bacterial solute-binding protein 1 family.</text>
</comment>
<dbReference type="Proteomes" id="UP001237780">
    <property type="component" value="Unassembled WGS sequence"/>
</dbReference>
<dbReference type="RefSeq" id="WP_115053777.1">
    <property type="nucleotide sequence ID" value="NZ_JAUSZT010000001.1"/>
</dbReference>
<evidence type="ECO:0000256" key="4">
    <source>
        <dbReference type="ARBA" id="ARBA00022764"/>
    </source>
</evidence>
<evidence type="ECO:0000256" key="1">
    <source>
        <dbReference type="ARBA" id="ARBA00008520"/>
    </source>
</evidence>